<dbReference type="InterPro" id="IPR045666">
    <property type="entry name" value="OpdA_N"/>
</dbReference>
<dbReference type="InterPro" id="IPR001567">
    <property type="entry name" value="Pept_M3A_M3B_dom"/>
</dbReference>
<dbReference type="InterPro" id="IPR034005">
    <property type="entry name" value="M3A_DCP"/>
</dbReference>
<sequence length="678" mass="75473">MTNPLLDFSDLPLFDKITPDGVAPAMDQLLQKSEAALEVVTAADFPANWTAISAELDVATEELGRAWGAVNHLNSVVDTPELRAAYNAVLPKVTQFLTRMSADERLFAKYKAINTAELNPEQTQAHKNAMRNFVLSGADLIGQDKERFAQIQERQAELSQKFSENALDATNAYAYYASLEELAGVPADVIETAREQAKAEGKDGYKLTLMMPSYLPVMQFADSSDLRETISRAYSTRASDQAAQAFIQFDNSAIIQEILALRLEEAKLLGYKNYGEVSVAAKMAKSPEEVITFLRDLASRAKPYAEKDVADLRAFAASHLKLTEPKTWDYAYISEKLKEERYAFSEQEVKQYFTAPKVLAGLFKIVETLFEVSIRKDQAPVWKAGVEFYRIERAGQLVGQFYLDKPARTGKRGGAWMDDVRARWLRPDNGKLQTPVAHLVCNFADGVGGNPALLTHDDVTTLFHEFGHGLHHMLTQINERDVSGISGVEWDAVELPSQFMENFCWEWDVLKHMTAHVETGAALPRPLFDKMLAAKNFQSGMQTLRQVEFSLFDMLLHTSHQPSDDVMLLLNEVRQEVAVIQAPAYSRTAHTFSHIFSGGYAAGYYSYKWAEVLSADAYAAFEESAGAGQSTVSVETGKKYRTAILEAGGSRPAMESFKAFRGREPTIDALLRHQGMAS</sequence>
<comment type="catalytic activity">
    <reaction evidence="7">
        <text>Hydrolysis of oligopeptides, with broad specificity. Gly or Ala commonly occur as P1 or P1' residues, but more distant residues are also important, as is shown by the fact that Z-Gly-Pro-Gly-|-Gly-Pro-Ala is cleaved, but not Z-(Gly)(5).</text>
        <dbReference type="EC" id="3.4.24.70"/>
    </reaction>
</comment>
<evidence type="ECO:0000313" key="12">
    <source>
        <dbReference type="EMBL" id="QJC56841.1"/>
    </source>
</evidence>
<proteinExistence type="inferred from homology"/>
<comment type="cofactor">
    <cofactor evidence="9">
        <name>Zn(2+)</name>
        <dbReference type="ChEBI" id="CHEBI:29105"/>
    </cofactor>
    <text evidence="9">Binds 1 zinc ion.</text>
</comment>
<dbReference type="RefSeq" id="WP_168922440.1">
    <property type="nucleotide sequence ID" value="NZ_CP051461.1"/>
</dbReference>
<evidence type="ECO:0000259" key="10">
    <source>
        <dbReference type="Pfam" id="PF01432"/>
    </source>
</evidence>
<evidence type="ECO:0000256" key="8">
    <source>
        <dbReference type="ARBA" id="ARBA00026100"/>
    </source>
</evidence>
<reference evidence="12 13" key="1">
    <citation type="submission" date="2020-04" db="EMBL/GenBank/DDBJ databases">
        <title>Complete genome of a Psychrophilic, Marine, Gas Vacuolate Bacterium Polaromonas vacuolata KCTC 22033T.</title>
        <authorList>
            <person name="Hwang K."/>
            <person name="Kim K.M."/>
        </authorList>
    </citation>
    <scope>NUCLEOTIDE SEQUENCE [LARGE SCALE GENOMIC DNA]</scope>
    <source>
        <strain evidence="12 13">KCTC 22033</strain>
    </source>
</reference>
<dbReference type="EC" id="3.4.24.70" evidence="8"/>
<evidence type="ECO:0000256" key="5">
    <source>
        <dbReference type="ARBA" id="ARBA00022833"/>
    </source>
</evidence>
<protein>
    <recommendedName>
        <fullName evidence="8">oligopeptidase A</fullName>
        <ecNumber evidence="8">3.4.24.70</ecNumber>
    </recommendedName>
</protein>
<evidence type="ECO:0000256" key="1">
    <source>
        <dbReference type="ARBA" id="ARBA00006040"/>
    </source>
</evidence>
<feature type="domain" description="Oligopeptidase A N-terminal" evidence="11">
    <location>
        <begin position="26"/>
        <end position="144"/>
    </location>
</feature>
<dbReference type="InterPro" id="IPR045090">
    <property type="entry name" value="Pept_M3A_M3B"/>
</dbReference>
<dbReference type="GO" id="GO:0004222">
    <property type="term" value="F:metalloendopeptidase activity"/>
    <property type="evidence" value="ECO:0007669"/>
    <property type="project" value="UniProtKB-EC"/>
</dbReference>
<dbReference type="Gene3D" id="1.10.1370.40">
    <property type="match status" value="1"/>
</dbReference>
<evidence type="ECO:0000256" key="3">
    <source>
        <dbReference type="ARBA" id="ARBA00022723"/>
    </source>
</evidence>
<evidence type="ECO:0000256" key="7">
    <source>
        <dbReference type="ARBA" id="ARBA00024603"/>
    </source>
</evidence>
<organism evidence="12 13">
    <name type="scientific">Polaromonas vacuolata</name>
    <dbReference type="NCBI Taxonomy" id="37448"/>
    <lineage>
        <taxon>Bacteria</taxon>
        <taxon>Pseudomonadati</taxon>
        <taxon>Pseudomonadota</taxon>
        <taxon>Betaproteobacteria</taxon>
        <taxon>Burkholderiales</taxon>
        <taxon>Comamonadaceae</taxon>
        <taxon>Polaromonas</taxon>
    </lineage>
</organism>
<dbReference type="InterPro" id="IPR024077">
    <property type="entry name" value="Neurolysin/TOP_dom2"/>
</dbReference>
<name>A0A6H2HAD6_9BURK</name>
<dbReference type="Gene3D" id="3.40.390.10">
    <property type="entry name" value="Collagenase (Catalytic Domain)"/>
    <property type="match status" value="1"/>
</dbReference>
<feature type="domain" description="Peptidase M3A/M3B catalytic" evidence="10">
    <location>
        <begin position="218"/>
        <end position="675"/>
    </location>
</feature>
<accession>A0A6H2HAD6</accession>
<evidence type="ECO:0000256" key="2">
    <source>
        <dbReference type="ARBA" id="ARBA00022670"/>
    </source>
</evidence>
<dbReference type="GO" id="GO:0006518">
    <property type="term" value="P:peptide metabolic process"/>
    <property type="evidence" value="ECO:0007669"/>
    <property type="project" value="TreeGrafter"/>
</dbReference>
<dbReference type="PANTHER" id="PTHR11804">
    <property type="entry name" value="PROTEASE M3 THIMET OLIGOPEPTIDASE-RELATED"/>
    <property type="match status" value="1"/>
</dbReference>
<evidence type="ECO:0000313" key="13">
    <source>
        <dbReference type="Proteomes" id="UP000502041"/>
    </source>
</evidence>
<gene>
    <name evidence="12" type="primary">prlC</name>
    <name evidence="12" type="ORF">HC248_02152</name>
</gene>
<dbReference type="Pfam" id="PF01432">
    <property type="entry name" value="Peptidase_M3"/>
    <property type="match status" value="1"/>
</dbReference>
<keyword evidence="2 9" id="KW-0645">Protease</keyword>
<keyword evidence="13" id="KW-1185">Reference proteome</keyword>
<dbReference type="GO" id="GO:0006508">
    <property type="term" value="P:proteolysis"/>
    <property type="evidence" value="ECO:0007669"/>
    <property type="project" value="UniProtKB-KW"/>
</dbReference>
<dbReference type="Pfam" id="PF19310">
    <property type="entry name" value="TOP_N"/>
    <property type="match status" value="1"/>
</dbReference>
<dbReference type="InterPro" id="IPR024079">
    <property type="entry name" value="MetalloPept_cat_dom_sf"/>
</dbReference>
<dbReference type="KEGG" id="pvac:HC248_02152"/>
<dbReference type="Proteomes" id="UP000502041">
    <property type="component" value="Chromosome"/>
</dbReference>
<dbReference type="CDD" id="cd06456">
    <property type="entry name" value="M3A_DCP"/>
    <property type="match status" value="1"/>
</dbReference>
<evidence type="ECO:0000259" key="11">
    <source>
        <dbReference type="Pfam" id="PF19310"/>
    </source>
</evidence>
<dbReference type="GO" id="GO:0005829">
    <property type="term" value="C:cytosol"/>
    <property type="evidence" value="ECO:0007669"/>
    <property type="project" value="UniProtKB-ARBA"/>
</dbReference>
<evidence type="ECO:0000256" key="4">
    <source>
        <dbReference type="ARBA" id="ARBA00022801"/>
    </source>
</evidence>
<dbReference type="Gene3D" id="1.10.1370.10">
    <property type="entry name" value="Neurolysin, domain 3"/>
    <property type="match status" value="1"/>
</dbReference>
<keyword evidence="4 9" id="KW-0378">Hydrolase</keyword>
<keyword evidence="5 9" id="KW-0862">Zinc</keyword>
<dbReference type="SUPFAM" id="SSF55486">
    <property type="entry name" value="Metalloproteases ('zincins'), catalytic domain"/>
    <property type="match status" value="1"/>
</dbReference>
<dbReference type="FunFam" id="3.40.390.10:FF:000009">
    <property type="entry name" value="Oligopeptidase A"/>
    <property type="match status" value="1"/>
</dbReference>
<dbReference type="GO" id="GO:0046872">
    <property type="term" value="F:metal ion binding"/>
    <property type="evidence" value="ECO:0007669"/>
    <property type="project" value="UniProtKB-UniRule"/>
</dbReference>
<comment type="similarity">
    <text evidence="1 9">Belongs to the peptidase M3 family.</text>
</comment>
<evidence type="ECO:0000256" key="6">
    <source>
        <dbReference type="ARBA" id="ARBA00023049"/>
    </source>
</evidence>
<evidence type="ECO:0000256" key="9">
    <source>
        <dbReference type="RuleBase" id="RU003435"/>
    </source>
</evidence>
<dbReference type="EMBL" id="CP051461">
    <property type="protein sequence ID" value="QJC56841.1"/>
    <property type="molecule type" value="Genomic_DNA"/>
</dbReference>
<dbReference type="PANTHER" id="PTHR11804:SF84">
    <property type="entry name" value="SACCHAROLYSIN"/>
    <property type="match status" value="1"/>
</dbReference>
<keyword evidence="6 9" id="KW-0482">Metalloprotease</keyword>
<keyword evidence="3 9" id="KW-0479">Metal-binding</keyword>
<dbReference type="AlphaFoldDB" id="A0A6H2HAD6"/>